<evidence type="ECO:0000313" key="5">
    <source>
        <dbReference type="EMBL" id="CAJ1398100.1"/>
    </source>
</evidence>
<dbReference type="GO" id="GO:0003723">
    <property type="term" value="F:RNA binding"/>
    <property type="evidence" value="ECO:0007669"/>
    <property type="project" value="UniProtKB-UniRule"/>
</dbReference>
<reference evidence="5" key="1">
    <citation type="submission" date="2023-08" db="EMBL/GenBank/DDBJ databases">
        <authorList>
            <person name="Chen Y."/>
            <person name="Shah S."/>
            <person name="Dougan E. K."/>
            <person name="Thang M."/>
            <person name="Chan C."/>
        </authorList>
    </citation>
    <scope>NUCLEOTIDE SEQUENCE</scope>
</reference>
<feature type="compositionally biased region" description="Low complexity" evidence="3">
    <location>
        <begin position="109"/>
        <end position="135"/>
    </location>
</feature>
<feature type="compositionally biased region" description="Basic and acidic residues" evidence="3">
    <location>
        <begin position="65"/>
        <end position="77"/>
    </location>
</feature>
<proteinExistence type="predicted"/>
<gene>
    <name evidence="5" type="ORF">EVOR1521_LOCUS21971</name>
</gene>
<comment type="caution">
    <text evidence="5">The sequence shown here is derived from an EMBL/GenBank/DDBJ whole genome shotgun (WGS) entry which is preliminary data.</text>
</comment>
<dbReference type="PANTHER" id="PTHR21245">
    <property type="entry name" value="HETEROGENEOUS NUCLEAR RIBONUCLEOPROTEIN"/>
    <property type="match status" value="1"/>
</dbReference>
<dbReference type="Pfam" id="PF00076">
    <property type="entry name" value="RRM_1"/>
    <property type="match status" value="1"/>
</dbReference>
<dbReference type="Proteomes" id="UP001178507">
    <property type="component" value="Unassembled WGS sequence"/>
</dbReference>
<sequence length="387" mass="42311">MVRPVPFATFKSRTRTSATFKAVPGENDILCVKQAGIAVPSLSEVLKGSKGAIVIPSLKEALTKPEASEVKEPKAQLEESASAQLAQGEPLPVPVRQPVCYEDLEDDAPTPSAPSAPSAPFAPVDATEAAEVAGDAEADSPQVDHNRLALALNRLAKDSKRRARVAEAAKARSVFITNLPFKAKEEEIRGWLEPAGDIKGLRLNRDKVTTKALGYGHVQFASPQAAEAAVKQCDKIELHGRVMRVAPVSSEKFQFELPNNIKEDLRALISEAYEGMNISTIKDAWQCRHPGEKLNTTKWGFKNFSAALRTLEGVQLEHHLDKTLTFLAFFQDSPAHRAFLEAKAKKMAAAPFARGGRPAVAWDLLGFQRFGLDSAEMEQWQPTWIEN</sequence>
<keyword evidence="6" id="KW-1185">Reference proteome</keyword>
<feature type="region of interest" description="Disordered" evidence="3">
    <location>
        <begin position="65"/>
        <end position="89"/>
    </location>
</feature>
<dbReference type="InterPro" id="IPR012677">
    <property type="entry name" value="Nucleotide-bd_a/b_plait_sf"/>
</dbReference>
<evidence type="ECO:0000259" key="4">
    <source>
        <dbReference type="PROSITE" id="PS50102"/>
    </source>
</evidence>
<dbReference type="PROSITE" id="PS50102">
    <property type="entry name" value="RRM"/>
    <property type="match status" value="1"/>
</dbReference>
<dbReference type="SUPFAM" id="SSF54928">
    <property type="entry name" value="RNA-binding domain, RBD"/>
    <property type="match status" value="1"/>
</dbReference>
<dbReference type="AlphaFoldDB" id="A0AA36J3Y5"/>
<dbReference type="EMBL" id="CAUJNA010003290">
    <property type="protein sequence ID" value="CAJ1398100.1"/>
    <property type="molecule type" value="Genomic_DNA"/>
</dbReference>
<dbReference type="InterPro" id="IPR000504">
    <property type="entry name" value="RRM_dom"/>
</dbReference>
<accession>A0AA36J3Y5</accession>
<keyword evidence="1 2" id="KW-0694">RNA-binding</keyword>
<evidence type="ECO:0000313" key="6">
    <source>
        <dbReference type="Proteomes" id="UP001178507"/>
    </source>
</evidence>
<dbReference type="CDD" id="cd00590">
    <property type="entry name" value="RRM_SF"/>
    <property type="match status" value="1"/>
</dbReference>
<dbReference type="Gene3D" id="3.30.70.330">
    <property type="match status" value="1"/>
</dbReference>
<evidence type="ECO:0000256" key="2">
    <source>
        <dbReference type="PROSITE-ProRule" id="PRU00176"/>
    </source>
</evidence>
<dbReference type="SMART" id="SM00360">
    <property type="entry name" value="RRM"/>
    <property type="match status" value="1"/>
</dbReference>
<dbReference type="InterPro" id="IPR035979">
    <property type="entry name" value="RBD_domain_sf"/>
</dbReference>
<protein>
    <recommendedName>
        <fullName evidence="4">RRM domain-containing protein</fullName>
    </recommendedName>
</protein>
<evidence type="ECO:0000256" key="3">
    <source>
        <dbReference type="SAM" id="MobiDB-lite"/>
    </source>
</evidence>
<feature type="domain" description="RRM" evidence="4">
    <location>
        <begin position="172"/>
        <end position="250"/>
    </location>
</feature>
<evidence type="ECO:0000256" key="1">
    <source>
        <dbReference type="ARBA" id="ARBA00022884"/>
    </source>
</evidence>
<feature type="region of interest" description="Disordered" evidence="3">
    <location>
        <begin position="103"/>
        <end position="142"/>
    </location>
</feature>
<name>A0AA36J3Y5_9DINO</name>
<organism evidence="5 6">
    <name type="scientific">Effrenium voratum</name>
    <dbReference type="NCBI Taxonomy" id="2562239"/>
    <lineage>
        <taxon>Eukaryota</taxon>
        <taxon>Sar</taxon>
        <taxon>Alveolata</taxon>
        <taxon>Dinophyceae</taxon>
        <taxon>Suessiales</taxon>
        <taxon>Symbiodiniaceae</taxon>
        <taxon>Effrenium</taxon>
    </lineage>
</organism>